<keyword evidence="3" id="KW-1185">Reference proteome</keyword>
<dbReference type="Proteomes" id="UP000470213">
    <property type="component" value="Unassembled WGS sequence"/>
</dbReference>
<feature type="transmembrane region" description="Helical" evidence="1">
    <location>
        <begin position="64"/>
        <end position="83"/>
    </location>
</feature>
<keyword evidence="1" id="KW-0812">Transmembrane</keyword>
<comment type="caution">
    <text evidence="2">The sequence shown here is derived from an EMBL/GenBank/DDBJ whole genome shotgun (WGS) entry which is preliminary data.</text>
</comment>
<dbReference type="RefSeq" id="WP_163084931.1">
    <property type="nucleotide sequence ID" value="NZ_JAAAWN010000010.1"/>
</dbReference>
<dbReference type="AlphaFoldDB" id="A0A7X5RLD1"/>
<protein>
    <submittedName>
        <fullName evidence="2">DUF2798 domain-containing protein</fullName>
    </submittedName>
</protein>
<dbReference type="EMBL" id="JAAAWN010000010">
    <property type="protein sequence ID" value="NDV91320.1"/>
    <property type="molecule type" value="Genomic_DNA"/>
</dbReference>
<feature type="transmembrane region" description="Helical" evidence="1">
    <location>
        <begin position="28"/>
        <end position="52"/>
    </location>
</feature>
<sequence length="175" mass="19130">MTLSTHATKVDSINHINKPSSMQHIKKFIVLLPVAILAIGLFTAVMTSVTILPDQAFMPMWLRALTFAILLMLPLGGVIFYLVNKVVQRLFGSFSVIQRNLIHGLCMAFIMETILALVTTFNNLGWPSFDVFVKEASLSLVTALPIGIAMACLMSLVVKPRLEAHFSSNVPGSTA</sequence>
<evidence type="ECO:0000313" key="2">
    <source>
        <dbReference type="EMBL" id="NDV91320.1"/>
    </source>
</evidence>
<keyword evidence="1" id="KW-1133">Transmembrane helix</keyword>
<proteinExistence type="predicted"/>
<keyword evidence="1" id="KW-0472">Membrane</keyword>
<evidence type="ECO:0000256" key="1">
    <source>
        <dbReference type="SAM" id="Phobius"/>
    </source>
</evidence>
<feature type="transmembrane region" description="Helical" evidence="1">
    <location>
        <begin position="136"/>
        <end position="158"/>
    </location>
</feature>
<evidence type="ECO:0000313" key="3">
    <source>
        <dbReference type="Proteomes" id="UP000470213"/>
    </source>
</evidence>
<name>A0A7X5RLD1_9ALTE</name>
<gene>
    <name evidence="2" type="ORF">GTH32_09030</name>
</gene>
<reference evidence="2 3" key="1">
    <citation type="submission" date="2020-01" db="EMBL/GenBank/DDBJ databases">
        <authorList>
            <person name="Chen J."/>
            <person name="Zhu S."/>
            <person name="Yang J."/>
        </authorList>
    </citation>
    <scope>NUCLEOTIDE SEQUENCE [LARGE SCALE GENOMIC DNA]</scope>
    <source>
        <strain evidence="2 3">345S023</strain>
    </source>
</reference>
<feature type="transmembrane region" description="Helical" evidence="1">
    <location>
        <begin position="104"/>
        <end position="124"/>
    </location>
</feature>
<accession>A0A7X5RLD1</accession>
<organism evidence="2 3">
    <name type="scientific">Alteromonas profundi</name>
    <dbReference type="NCBI Taxonomy" id="2696062"/>
    <lineage>
        <taxon>Bacteria</taxon>
        <taxon>Pseudomonadati</taxon>
        <taxon>Pseudomonadota</taxon>
        <taxon>Gammaproteobacteria</taxon>
        <taxon>Alteromonadales</taxon>
        <taxon>Alteromonadaceae</taxon>
        <taxon>Alteromonas/Salinimonas group</taxon>
        <taxon>Alteromonas</taxon>
    </lineage>
</organism>